<feature type="domain" description="DHFR" evidence="10">
    <location>
        <begin position="2"/>
        <end position="162"/>
    </location>
</feature>
<comment type="function">
    <text evidence="7 8">Key enzyme in folate metabolism. Catalyzes an essential reaction for de novo glycine and purine synthesis, and for DNA precursor synthesis.</text>
</comment>
<dbReference type="UniPathway" id="UPA00077">
    <property type="reaction ID" value="UER00158"/>
</dbReference>
<evidence type="ECO:0000256" key="4">
    <source>
        <dbReference type="ARBA" id="ARBA00022563"/>
    </source>
</evidence>
<comment type="caution">
    <text evidence="11">The sequence shown here is derived from an EMBL/GenBank/DDBJ whole genome shotgun (WGS) entry which is preliminary data.</text>
</comment>
<protein>
    <recommendedName>
        <fullName evidence="3 8">Dihydrofolate reductase</fullName>
        <ecNumber evidence="3 8">1.5.1.3</ecNumber>
    </recommendedName>
</protein>
<dbReference type="Gene3D" id="3.40.430.10">
    <property type="entry name" value="Dihydrofolate Reductase, subunit A"/>
    <property type="match status" value="1"/>
</dbReference>
<dbReference type="InterPro" id="IPR012259">
    <property type="entry name" value="DHFR"/>
</dbReference>
<dbReference type="SUPFAM" id="SSF53597">
    <property type="entry name" value="Dihydrofolate reductase-like"/>
    <property type="match status" value="1"/>
</dbReference>
<dbReference type="EMBL" id="SHBL01000023">
    <property type="protein sequence ID" value="RZO23829.1"/>
    <property type="molecule type" value="Genomic_DNA"/>
</dbReference>
<dbReference type="AlphaFoldDB" id="A0A520MRK2"/>
<dbReference type="PANTHER" id="PTHR48069">
    <property type="entry name" value="DIHYDROFOLATE REDUCTASE"/>
    <property type="match status" value="1"/>
</dbReference>
<evidence type="ECO:0000256" key="6">
    <source>
        <dbReference type="ARBA" id="ARBA00023002"/>
    </source>
</evidence>
<dbReference type="GO" id="GO:0046452">
    <property type="term" value="P:dihydrofolate metabolic process"/>
    <property type="evidence" value="ECO:0007669"/>
    <property type="project" value="TreeGrafter"/>
</dbReference>
<dbReference type="PIRSF" id="PIRSF000194">
    <property type="entry name" value="DHFR"/>
    <property type="match status" value="1"/>
</dbReference>
<dbReference type="Proteomes" id="UP000320146">
    <property type="component" value="Unassembled WGS sequence"/>
</dbReference>
<keyword evidence="5 8" id="KW-0521">NADP</keyword>
<evidence type="ECO:0000256" key="3">
    <source>
        <dbReference type="ARBA" id="ARBA00012856"/>
    </source>
</evidence>
<evidence type="ECO:0000313" key="12">
    <source>
        <dbReference type="Proteomes" id="UP000320146"/>
    </source>
</evidence>
<dbReference type="InterPro" id="IPR017925">
    <property type="entry name" value="DHFR_CS"/>
</dbReference>
<comment type="similarity">
    <text evidence="2 8 9">Belongs to the dihydrofolate reductase family.</text>
</comment>
<dbReference type="GO" id="GO:0046654">
    <property type="term" value="P:tetrahydrofolate biosynthetic process"/>
    <property type="evidence" value="ECO:0007669"/>
    <property type="project" value="UniProtKB-UniPathway"/>
</dbReference>
<dbReference type="Pfam" id="PF00186">
    <property type="entry name" value="DHFR_1"/>
    <property type="match status" value="1"/>
</dbReference>
<dbReference type="GO" id="GO:0050661">
    <property type="term" value="F:NADP binding"/>
    <property type="evidence" value="ECO:0007669"/>
    <property type="project" value="InterPro"/>
</dbReference>
<comment type="pathway">
    <text evidence="1 8">Cofactor biosynthesis; tetrahydrofolate biosynthesis; 5,6,7,8-tetrahydrofolate from 7,8-dihydrofolate: step 1/1.</text>
</comment>
<evidence type="ECO:0000256" key="8">
    <source>
        <dbReference type="PIRNR" id="PIRNR000194"/>
    </source>
</evidence>
<organism evidence="11 12">
    <name type="scientific">SAR86 cluster bacterium</name>
    <dbReference type="NCBI Taxonomy" id="2030880"/>
    <lineage>
        <taxon>Bacteria</taxon>
        <taxon>Pseudomonadati</taxon>
        <taxon>Pseudomonadota</taxon>
        <taxon>Gammaproteobacteria</taxon>
        <taxon>SAR86 cluster</taxon>
    </lineage>
</organism>
<keyword evidence="4 8" id="KW-0554">One-carbon metabolism</keyword>
<evidence type="ECO:0000256" key="7">
    <source>
        <dbReference type="ARBA" id="ARBA00025067"/>
    </source>
</evidence>
<dbReference type="GO" id="GO:0046655">
    <property type="term" value="P:folic acid metabolic process"/>
    <property type="evidence" value="ECO:0007669"/>
    <property type="project" value="TreeGrafter"/>
</dbReference>
<dbReference type="GO" id="GO:0006730">
    <property type="term" value="P:one-carbon metabolic process"/>
    <property type="evidence" value="ECO:0007669"/>
    <property type="project" value="UniProtKB-KW"/>
</dbReference>
<evidence type="ECO:0000256" key="1">
    <source>
        <dbReference type="ARBA" id="ARBA00004903"/>
    </source>
</evidence>
<name>A0A520MRK2_9GAMM</name>
<reference evidence="11 12" key="1">
    <citation type="submission" date="2019-02" db="EMBL/GenBank/DDBJ databases">
        <title>Prokaryotic population dynamics and viral predation in marine succession experiment using metagenomics: the confinement effect.</title>
        <authorList>
            <person name="Haro-Moreno J.M."/>
            <person name="Rodriguez-Valera F."/>
            <person name="Lopez-Perez M."/>
        </authorList>
    </citation>
    <scope>NUCLEOTIDE SEQUENCE [LARGE SCALE GENOMIC DNA]</scope>
    <source>
        <strain evidence="11">MED-G166</strain>
    </source>
</reference>
<evidence type="ECO:0000256" key="9">
    <source>
        <dbReference type="RuleBase" id="RU004474"/>
    </source>
</evidence>
<dbReference type="PANTHER" id="PTHR48069:SF3">
    <property type="entry name" value="DIHYDROFOLATE REDUCTASE"/>
    <property type="match status" value="1"/>
</dbReference>
<dbReference type="CDD" id="cd00209">
    <property type="entry name" value="DHFR"/>
    <property type="match status" value="1"/>
</dbReference>
<comment type="catalytic activity">
    <reaction evidence="8">
        <text>(6S)-5,6,7,8-tetrahydrofolate + NADP(+) = 7,8-dihydrofolate + NADPH + H(+)</text>
        <dbReference type="Rhea" id="RHEA:15009"/>
        <dbReference type="ChEBI" id="CHEBI:15378"/>
        <dbReference type="ChEBI" id="CHEBI:57451"/>
        <dbReference type="ChEBI" id="CHEBI:57453"/>
        <dbReference type="ChEBI" id="CHEBI:57783"/>
        <dbReference type="ChEBI" id="CHEBI:58349"/>
        <dbReference type="EC" id="1.5.1.3"/>
    </reaction>
</comment>
<dbReference type="PROSITE" id="PS51330">
    <property type="entry name" value="DHFR_2"/>
    <property type="match status" value="1"/>
</dbReference>
<keyword evidence="6 8" id="KW-0560">Oxidoreductase</keyword>
<evidence type="ECO:0000256" key="2">
    <source>
        <dbReference type="ARBA" id="ARBA00009539"/>
    </source>
</evidence>
<dbReference type="InterPro" id="IPR024072">
    <property type="entry name" value="DHFR-like_dom_sf"/>
</dbReference>
<dbReference type="EC" id="1.5.1.3" evidence="3 8"/>
<dbReference type="GO" id="GO:0004146">
    <property type="term" value="F:dihydrofolate reductase activity"/>
    <property type="evidence" value="ECO:0007669"/>
    <property type="project" value="UniProtKB-EC"/>
</dbReference>
<sequence>MIISSLVAMNGNKLIGVNNDLPWKLKDDLEHFKNYSMHKPIIMGRNTYDSIGRPLPKRTNIIVSKTLSEVPGCYVCNSLDQAVLLGKEHTNDEVILIGGAKIFKEGMKLINKLVISWVDADHLIGDVYFPDFDMDNWIEVSNDIYQKSDSNEFSFKISEYIKK</sequence>
<evidence type="ECO:0000313" key="11">
    <source>
        <dbReference type="EMBL" id="RZO23829.1"/>
    </source>
</evidence>
<gene>
    <name evidence="11" type="ORF">EVA99_03060</name>
</gene>
<dbReference type="PRINTS" id="PR00070">
    <property type="entry name" value="DHFR"/>
</dbReference>
<dbReference type="PROSITE" id="PS00075">
    <property type="entry name" value="DHFR_1"/>
    <property type="match status" value="1"/>
</dbReference>
<evidence type="ECO:0000256" key="5">
    <source>
        <dbReference type="ARBA" id="ARBA00022857"/>
    </source>
</evidence>
<dbReference type="InterPro" id="IPR001796">
    <property type="entry name" value="DHFR_dom"/>
</dbReference>
<evidence type="ECO:0000259" key="10">
    <source>
        <dbReference type="PROSITE" id="PS51330"/>
    </source>
</evidence>
<proteinExistence type="inferred from homology"/>
<accession>A0A520MRK2</accession>